<dbReference type="AlphaFoldDB" id="A0A6N7YU32"/>
<dbReference type="SUPFAM" id="SSF51735">
    <property type="entry name" value="NAD(P)-binding Rossmann-fold domains"/>
    <property type="match status" value="1"/>
</dbReference>
<sequence>MTGSAGPLRGPSISMSFRYTGEFDGRTVLVTGGGSGIGAAVAGEFASAGACVAVADIDAEAAARISAELPGESTSHCVDVANSQQVFRLFKEICRLRDSVDVVVHCAGVDDPDTKTLIAAQQERGERADITAQLSDEQWQRMIDINLSGAFYVVRSSLQHMLPQGRGSIVVIGSQAGVTGVSAYPHYSASKGGVHALCRAVAAEVAGRGIRVNSIAPGEIDTPMLARTPPAMTGTLEVRIPALRRGRPEEVARVALFLASEMAGYVVGETVMVNGGLSTV</sequence>
<dbReference type="PROSITE" id="PS00061">
    <property type="entry name" value="ADH_SHORT"/>
    <property type="match status" value="1"/>
</dbReference>
<dbReference type="OrthoDB" id="9789398at2"/>
<evidence type="ECO:0000256" key="2">
    <source>
        <dbReference type="ARBA" id="ARBA00023002"/>
    </source>
</evidence>
<dbReference type="Proteomes" id="UP000440096">
    <property type="component" value="Unassembled WGS sequence"/>
</dbReference>
<dbReference type="PANTHER" id="PTHR42760:SF133">
    <property type="entry name" value="3-OXOACYL-[ACYL-CARRIER-PROTEIN] REDUCTASE"/>
    <property type="match status" value="1"/>
</dbReference>
<dbReference type="Pfam" id="PF13561">
    <property type="entry name" value="adh_short_C2"/>
    <property type="match status" value="1"/>
</dbReference>
<dbReference type="EMBL" id="WMBA01000022">
    <property type="protein sequence ID" value="MTD55438.1"/>
    <property type="molecule type" value="Genomic_DNA"/>
</dbReference>
<evidence type="ECO:0000313" key="3">
    <source>
        <dbReference type="EMBL" id="MTD55438.1"/>
    </source>
</evidence>
<keyword evidence="2" id="KW-0560">Oxidoreductase</keyword>
<proteinExistence type="inferred from homology"/>
<dbReference type="InterPro" id="IPR002347">
    <property type="entry name" value="SDR_fam"/>
</dbReference>
<dbReference type="PRINTS" id="PR00081">
    <property type="entry name" value="GDHRDH"/>
</dbReference>
<organism evidence="3 4">
    <name type="scientific">Amycolatopsis pithecellobii</name>
    <dbReference type="NCBI Taxonomy" id="664692"/>
    <lineage>
        <taxon>Bacteria</taxon>
        <taxon>Bacillati</taxon>
        <taxon>Actinomycetota</taxon>
        <taxon>Actinomycetes</taxon>
        <taxon>Pseudonocardiales</taxon>
        <taxon>Pseudonocardiaceae</taxon>
        <taxon>Amycolatopsis</taxon>
    </lineage>
</organism>
<dbReference type="Gene3D" id="3.40.50.720">
    <property type="entry name" value="NAD(P)-binding Rossmann-like Domain"/>
    <property type="match status" value="1"/>
</dbReference>
<gene>
    <name evidence="3" type="ORF">GKO32_15840</name>
</gene>
<dbReference type="FunFam" id="3.40.50.720:FF:000173">
    <property type="entry name" value="3-oxoacyl-[acyl-carrier protein] reductase"/>
    <property type="match status" value="1"/>
</dbReference>
<accession>A0A6N7YU32</accession>
<dbReference type="InterPro" id="IPR036291">
    <property type="entry name" value="NAD(P)-bd_dom_sf"/>
</dbReference>
<name>A0A6N7YU32_9PSEU</name>
<dbReference type="GO" id="GO:0016616">
    <property type="term" value="F:oxidoreductase activity, acting on the CH-OH group of donors, NAD or NADP as acceptor"/>
    <property type="evidence" value="ECO:0007669"/>
    <property type="project" value="TreeGrafter"/>
</dbReference>
<evidence type="ECO:0000256" key="1">
    <source>
        <dbReference type="ARBA" id="ARBA00006484"/>
    </source>
</evidence>
<protein>
    <submittedName>
        <fullName evidence="3">SDR family oxidoreductase</fullName>
    </submittedName>
</protein>
<dbReference type="PRINTS" id="PR00080">
    <property type="entry name" value="SDRFAMILY"/>
</dbReference>
<reference evidence="3 4" key="1">
    <citation type="submission" date="2019-11" db="EMBL/GenBank/DDBJ databases">
        <title>Draft genome of Amycolatopsis RM579.</title>
        <authorList>
            <person name="Duangmal K."/>
            <person name="Mingma R."/>
        </authorList>
    </citation>
    <scope>NUCLEOTIDE SEQUENCE [LARGE SCALE GENOMIC DNA]</scope>
    <source>
        <strain evidence="3 4">RM579</strain>
    </source>
</reference>
<dbReference type="InterPro" id="IPR020904">
    <property type="entry name" value="Sc_DH/Rdtase_CS"/>
</dbReference>
<evidence type="ECO:0000313" key="4">
    <source>
        <dbReference type="Proteomes" id="UP000440096"/>
    </source>
</evidence>
<dbReference type="RefSeq" id="WP_154757637.1">
    <property type="nucleotide sequence ID" value="NZ_WMBA01000022.1"/>
</dbReference>
<dbReference type="PANTHER" id="PTHR42760">
    <property type="entry name" value="SHORT-CHAIN DEHYDROGENASES/REDUCTASES FAMILY MEMBER"/>
    <property type="match status" value="1"/>
</dbReference>
<keyword evidence="4" id="KW-1185">Reference proteome</keyword>
<dbReference type="GO" id="GO:0048038">
    <property type="term" value="F:quinone binding"/>
    <property type="evidence" value="ECO:0007669"/>
    <property type="project" value="TreeGrafter"/>
</dbReference>
<comment type="caution">
    <text evidence="3">The sequence shown here is derived from an EMBL/GenBank/DDBJ whole genome shotgun (WGS) entry which is preliminary data.</text>
</comment>
<dbReference type="GO" id="GO:0006633">
    <property type="term" value="P:fatty acid biosynthetic process"/>
    <property type="evidence" value="ECO:0007669"/>
    <property type="project" value="TreeGrafter"/>
</dbReference>
<comment type="similarity">
    <text evidence="1">Belongs to the short-chain dehydrogenases/reductases (SDR) family.</text>
</comment>